<sequence>MKSSIPTSFAMELAVPQLSPVTTKLLIFMDSRIEMTSCAPGFNGSEMARMPVSWPSMETRIPVLAKHRHRHQVFGVRMMALTNGFQISAFVFVFATHHHRHRHRHLLLVDLKGGI</sequence>
<proteinExistence type="predicted"/>
<dbReference type="EMBL" id="CM042011">
    <property type="protein sequence ID" value="KAI3764827.1"/>
    <property type="molecule type" value="Genomic_DNA"/>
</dbReference>
<comment type="caution">
    <text evidence="1">The sequence shown here is derived from an EMBL/GenBank/DDBJ whole genome shotgun (WGS) entry which is preliminary data.</text>
</comment>
<protein>
    <submittedName>
        <fullName evidence="1">Uncharacterized protein</fullName>
    </submittedName>
</protein>
<evidence type="ECO:0000313" key="1">
    <source>
        <dbReference type="EMBL" id="KAI3764827.1"/>
    </source>
</evidence>
<organism evidence="1 2">
    <name type="scientific">Cichorium intybus</name>
    <name type="common">Chicory</name>
    <dbReference type="NCBI Taxonomy" id="13427"/>
    <lineage>
        <taxon>Eukaryota</taxon>
        <taxon>Viridiplantae</taxon>
        <taxon>Streptophyta</taxon>
        <taxon>Embryophyta</taxon>
        <taxon>Tracheophyta</taxon>
        <taxon>Spermatophyta</taxon>
        <taxon>Magnoliopsida</taxon>
        <taxon>eudicotyledons</taxon>
        <taxon>Gunneridae</taxon>
        <taxon>Pentapetalae</taxon>
        <taxon>asterids</taxon>
        <taxon>campanulids</taxon>
        <taxon>Asterales</taxon>
        <taxon>Asteraceae</taxon>
        <taxon>Cichorioideae</taxon>
        <taxon>Cichorieae</taxon>
        <taxon>Cichoriinae</taxon>
        <taxon>Cichorium</taxon>
    </lineage>
</organism>
<reference evidence="2" key="1">
    <citation type="journal article" date="2022" name="Mol. Ecol. Resour.">
        <title>The genomes of chicory, endive, great burdock and yacon provide insights into Asteraceae palaeo-polyploidization history and plant inulin production.</title>
        <authorList>
            <person name="Fan W."/>
            <person name="Wang S."/>
            <person name="Wang H."/>
            <person name="Wang A."/>
            <person name="Jiang F."/>
            <person name="Liu H."/>
            <person name="Zhao H."/>
            <person name="Xu D."/>
            <person name="Zhang Y."/>
        </authorList>
    </citation>
    <scope>NUCLEOTIDE SEQUENCE [LARGE SCALE GENOMIC DNA]</scope>
    <source>
        <strain evidence="2">cv. Punajuju</strain>
    </source>
</reference>
<accession>A0ACB9F170</accession>
<reference evidence="1 2" key="2">
    <citation type="journal article" date="2022" name="Mol. Ecol. Resour.">
        <title>The genomes of chicory, endive, great burdock and yacon provide insights into Asteraceae paleo-polyploidization history and plant inulin production.</title>
        <authorList>
            <person name="Fan W."/>
            <person name="Wang S."/>
            <person name="Wang H."/>
            <person name="Wang A."/>
            <person name="Jiang F."/>
            <person name="Liu H."/>
            <person name="Zhao H."/>
            <person name="Xu D."/>
            <person name="Zhang Y."/>
        </authorList>
    </citation>
    <scope>NUCLEOTIDE SEQUENCE [LARGE SCALE GENOMIC DNA]</scope>
    <source>
        <strain evidence="2">cv. Punajuju</strain>
        <tissue evidence="1">Leaves</tissue>
    </source>
</reference>
<gene>
    <name evidence="1" type="ORF">L2E82_14844</name>
</gene>
<evidence type="ECO:0000313" key="2">
    <source>
        <dbReference type="Proteomes" id="UP001055811"/>
    </source>
</evidence>
<dbReference type="Proteomes" id="UP001055811">
    <property type="component" value="Linkage Group LG03"/>
</dbReference>
<name>A0ACB9F170_CICIN</name>
<keyword evidence="2" id="KW-1185">Reference proteome</keyword>